<evidence type="ECO:0000256" key="1">
    <source>
        <dbReference type="SAM" id="SignalP"/>
    </source>
</evidence>
<dbReference type="InterPro" id="IPR011042">
    <property type="entry name" value="6-blade_b-propeller_TolB-like"/>
</dbReference>
<dbReference type="SUPFAM" id="SSF63825">
    <property type="entry name" value="YWTD domain"/>
    <property type="match status" value="1"/>
</dbReference>
<feature type="signal peptide" evidence="1">
    <location>
        <begin position="1"/>
        <end position="24"/>
    </location>
</feature>
<evidence type="ECO:0000313" key="3">
    <source>
        <dbReference type="Proteomes" id="UP001170717"/>
    </source>
</evidence>
<dbReference type="RefSeq" id="WP_061996884.1">
    <property type="nucleotide sequence ID" value="NZ_CAXIBE010000010.1"/>
</dbReference>
<feature type="chain" id="PRO_5043364524" evidence="1">
    <location>
        <begin position="25"/>
        <end position="287"/>
    </location>
</feature>
<evidence type="ECO:0000313" key="2">
    <source>
        <dbReference type="EMBL" id="MDO6578133.1"/>
    </source>
</evidence>
<comment type="caution">
    <text evidence="2">The sequence shown here is derived from an EMBL/GenBank/DDBJ whole genome shotgun (WGS) entry which is preliminary data.</text>
</comment>
<proteinExistence type="predicted"/>
<gene>
    <name evidence="2" type="ORF">Q4527_12060</name>
</gene>
<accession>A0AAW7Z3Y2</accession>
<dbReference type="AlphaFoldDB" id="A0AAW7Z3Y2"/>
<keyword evidence="1" id="KW-0732">Signal</keyword>
<reference evidence="2" key="1">
    <citation type="submission" date="2023-07" db="EMBL/GenBank/DDBJ databases">
        <title>Genome content predicts the carbon catabolic preferences of heterotrophic bacteria.</title>
        <authorList>
            <person name="Gralka M."/>
        </authorList>
    </citation>
    <scope>NUCLEOTIDE SEQUENCE</scope>
    <source>
        <strain evidence="2">F2M12</strain>
    </source>
</reference>
<organism evidence="2 3">
    <name type="scientific">Alteromonas stellipolaris</name>
    <dbReference type="NCBI Taxonomy" id="233316"/>
    <lineage>
        <taxon>Bacteria</taxon>
        <taxon>Pseudomonadati</taxon>
        <taxon>Pseudomonadota</taxon>
        <taxon>Gammaproteobacteria</taxon>
        <taxon>Alteromonadales</taxon>
        <taxon>Alteromonadaceae</taxon>
        <taxon>Alteromonas/Salinimonas group</taxon>
        <taxon>Alteromonas</taxon>
    </lineage>
</organism>
<sequence>MLNHSFLPVAVATFFSLSLLSGCAASYPEAQTKISVGELTVLPDVLEETSGLFCNASTLVSLNDSGNKPELFHLSYEGKVVETDRLALDNIDWEAITASSTHWYVADVGNNKGRRESLTIYKVNKNDLNDIVTMTVTYEGNEPNSNMPYAHDFDSEAMVYANGKLILFSKSWRTGVAKVYEVNESTQPQTLTAFAHIEGLPGVITGADYDAARNLYVIVGYKSDPFGNFDTFIAQVDSQFVPINIWPLPAYKQVEGVCVDDNGNYWFSEEAAGHRKASLTEVKIIQK</sequence>
<protein>
    <submittedName>
        <fullName evidence="2">Uncharacterized protein</fullName>
    </submittedName>
</protein>
<name>A0AAW7Z3Y2_9ALTE</name>
<dbReference type="EMBL" id="JAUOQI010000007">
    <property type="protein sequence ID" value="MDO6578133.1"/>
    <property type="molecule type" value="Genomic_DNA"/>
</dbReference>
<dbReference type="Proteomes" id="UP001170717">
    <property type="component" value="Unassembled WGS sequence"/>
</dbReference>
<dbReference type="Gene3D" id="2.120.10.30">
    <property type="entry name" value="TolB, C-terminal domain"/>
    <property type="match status" value="1"/>
</dbReference>
<dbReference type="GeneID" id="83256627"/>